<keyword evidence="4 12" id="KW-0547">Nucleotide-binding</keyword>
<keyword evidence="15" id="KW-1185">Reference proteome</keyword>
<dbReference type="Gene3D" id="3.40.50.300">
    <property type="entry name" value="P-loop containing nucleotide triphosphate hydrolases"/>
    <property type="match status" value="1"/>
</dbReference>
<dbReference type="SUPFAM" id="SSF52540">
    <property type="entry name" value="P-loop containing nucleoside triphosphate hydrolases"/>
    <property type="match status" value="1"/>
</dbReference>
<accession>A0ABW5ZG48</accession>
<keyword evidence="9" id="KW-0413">Isomerase</keyword>
<name>A0ABW5ZG48_9BACL</name>
<evidence type="ECO:0000313" key="14">
    <source>
        <dbReference type="EMBL" id="MFD2911315.1"/>
    </source>
</evidence>
<comment type="catalytic activity">
    <reaction evidence="10 12">
        <text>ATP + H2O = ADP + phosphate + H(+)</text>
        <dbReference type="Rhea" id="RHEA:13065"/>
        <dbReference type="ChEBI" id="CHEBI:15377"/>
        <dbReference type="ChEBI" id="CHEBI:15378"/>
        <dbReference type="ChEBI" id="CHEBI:30616"/>
        <dbReference type="ChEBI" id="CHEBI:43474"/>
        <dbReference type="ChEBI" id="CHEBI:456216"/>
        <dbReference type="EC" id="5.6.2.3"/>
    </reaction>
</comment>
<dbReference type="EC" id="5.6.2.3" evidence="11 12"/>
<comment type="function">
    <text evidence="12">The main replicative DNA helicase, it participates in initiation and elongation during chromosome replication. Travels ahead of the DNA replisome, separating dsDNA into templates for DNA synthesis. A processive ATP-dependent 5'-3' DNA helicase it has DNA-dependent ATPase activity.</text>
</comment>
<dbReference type="Pfam" id="PF00772">
    <property type="entry name" value="DnaB"/>
    <property type="match status" value="1"/>
</dbReference>
<keyword evidence="8 12" id="KW-0238">DNA-binding</keyword>
<evidence type="ECO:0000256" key="6">
    <source>
        <dbReference type="ARBA" id="ARBA00022806"/>
    </source>
</evidence>
<dbReference type="PROSITE" id="PS51199">
    <property type="entry name" value="SF4_HELICASE"/>
    <property type="match status" value="1"/>
</dbReference>
<sequence length="443" mass="50639">MDNLQQPFNQEAEYDIISALMQKPELLDEMSIKPDHFYQHKTRTMFKALNVMKEANQPIELTTIAEQLRKMNELENAGNISGLLKLMNFSPTTAVDSLKYKEKLVFEKFQYRELLSLSDKLRQIATEQRDLSEVMAITDKLNNIDSVEDNKRRTIGEVLVEVFDDIEKRSNQLEEVTGIRTGFADVDRILNGLHTTELAIIAARPSMGKTALALNFATGITNASNAIPVVYSLETTNRSLVERQLVATARIDAQRLRAGHVADEDWSRITYAMGELGKKDMYYHDLSHCTPGYIRADLKQLKKLHPDRKLVVVIDHLQLMKSDKREPNRNAEVGSITRDLKMIAKELDVSIVLLSQLSRGVESRQDKRPMMSDLRDSGEVEQNADVIAFLYRDDYYDKESENQNIVEFIVAKQRNGPVGTVSMAFIKEMNKFVNLERRLDHAN</sequence>
<evidence type="ECO:0000256" key="7">
    <source>
        <dbReference type="ARBA" id="ARBA00022840"/>
    </source>
</evidence>
<evidence type="ECO:0000256" key="10">
    <source>
        <dbReference type="ARBA" id="ARBA00048954"/>
    </source>
</evidence>
<dbReference type="RefSeq" id="WP_204727919.1">
    <property type="nucleotide sequence ID" value="NZ_JAFBDK010000001.1"/>
</dbReference>
<gene>
    <name evidence="14" type="primary">dnaB</name>
    <name evidence="14" type="ORF">ACFS5P_05465</name>
</gene>
<dbReference type="PANTHER" id="PTHR30153">
    <property type="entry name" value="REPLICATIVE DNA HELICASE DNAB"/>
    <property type="match status" value="1"/>
</dbReference>
<dbReference type="Proteomes" id="UP001597561">
    <property type="component" value="Unassembled WGS sequence"/>
</dbReference>
<dbReference type="GO" id="GO:0004386">
    <property type="term" value="F:helicase activity"/>
    <property type="evidence" value="ECO:0007669"/>
    <property type="project" value="UniProtKB-KW"/>
</dbReference>
<dbReference type="InterPro" id="IPR036185">
    <property type="entry name" value="DNA_heli_DnaB-like_N_sf"/>
</dbReference>
<dbReference type="InterPro" id="IPR007694">
    <property type="entry name" value="DNA_helicase_DnaB-like_C"/>
</dbReference>
<evidence type="ECO:0000256" key="12">
    <source>
        <dbReference type="RuleBase" id="RU362085"/>
    </source>
</evidence>
<keyword evidence="5 12" id="KW-0378">Hydrolase</keyword>
<evidence type="ECO:0000256" key="1">
    <source>
        <dbReference type="ARBA" id="ARBA00008428"/>
    </source>
</evidence>
<reference evidence="15" key="1">
    <citation type="journal article" date="2019" name="Int. J. Syst. Evol. Microbiol.">
        <title>The Global Catalogue of Microorganisms (GCM) 10K type strain sequencing project: providing services to taxonomists for standard genome sequencing and annotation.</title>
        <authorList>
            <consortium name="The Broad Institute Genomics Platform"/>
            <consortium name="The Broad Institute Genome Sequencing Center for Infectious Disease"/>
            <person name="Wu L."/>
            <person name="Ma J."/>
        </authorList>
    </citation>
    <scope>NUCLEOTIDE SEQUENCE [LARGE SCALE GENOMIC DNA]</scope>
    <source>
        <strain evidence="15">KCTC 13528</strain>
    </source>
</reference>
<organism evidence="14 15">
    <name type="scientific">Jeotgalibacillus terrae</name>
    <dbReference type="NCBI Taxonomy" id="587735"/>
    <lineage>
        <taxon>Bacteria</taxon>
        <taxon>Bacillati</taxon>
        <taxon>Bacillota</taxon>
        <taxon>Bacilli</taxon>
        <taxon>Bacillales</taxon>
        <taxon>Caryophanaceae</taxon>
        <taxon>Jeotgalibacillus</taxon>
    </lineage>
</organism>
<protein>
    <recommendedName>
        <fullName evidence="11 12">Replicative DNA helicase</fullName>
        <ecNumber evidence="11 12">5.6.2.3</ecNumber>
    </recommendedName>
</protein>
<evidence type="ECO:0000256" key="11">
    <source>
        <dbReference type="NCBIfam" id="TIGR00665"/>
    </source>
</evidence>
<dbReference type="EMBL" id="JBHUPG010000008">
    <property type="protein sequence ID" value="MFD2911315.1"/>
    <property type="molecule type" value="Genomic_DNA"/>
</dbReference>
<keyword evidence="3 12" id="KW-0235">DNA replication</keyword>
<evidence type="ECO:0000256" key="4">
    <source>
        <dbReference type="ARBA" id="ARBA00022741"/>
    </source>
</evidence>
<dbReference type="InterPro" id="IPR016136">
    <property type="entry name" value="DNA_helicase_N/primase_C"/>
</dbReference>
<dbReference type="CDD" id="cd00984">
    <property type="entry name" value="DnaB_C"/>
    <property type="match status" value="1"/>
</dbReference>
<evidence type="ECO:0000259" key="13">
    <source>
        <dbReference type="PROSITE" id="PS51199"/>
    </source>
</evidence>
<evidence type="ECO:0000256" key="2">
    <source>
        <dbReference type="ARBA" id="ARBA00022515"/>
    </source>
</evidence>
<evidence type="ECO:0000256" key="8">
    <source>
        <dbReference type="ARBA" id="ARBA00023125"/>
    </source>
</evidence>
<comment type="caution">
    <text evidence="14">The sequence shown here is derived from an EMBL/GenBank/DDBJ whole genome shotgun (WGS) entry which is preliminary data.</text>
</comment>
<keyword evidence="7 12" id="KW-0067">ATP-binding</keyword>
<dbReference type="InterPro" id="IPR027417">
    <property type="entry name" value="P-loop_NTPase"/>
</dbReference>
<comment type="similarity">
    <text evidence="1 12">Belongs to the helicase family. DnaB subfamily.</text>
</comment>
<evidence type="ECO:0000256" key="9">
    <source>
        <dbReference type="ARBA" id="ARBA00023235"/>
    </source>
</evidence>
<keyword evidence="6 12" id="KW-0347">Helicase</keyword>
<dbReference type="Gene3D" id="1.10.860.10">
    <property type="entry name" value="DNAb Helicase, Chain A"/>
    <property type="match status" value="1"/>
</dbReference>
<dbReference type="InterPro" id="IPR007693">
    <property type="entry name" value="DNA_helicase_DnaB-like_N"/>
</dbReference>
<dbReference type="SUPFAM" id="SSF48024">
    <property type="entry name" value="N-terminal domain of DnaB helicase"/>
    <property type="match status" value="1"/>
</dbReference>
<feature type="domain" description="SF4 helicase" evidence="13">
    <location>
        <begin position="172"/>
        <end position="439"/>
    </location>
</feature>
<keyword evidence="2 12" id="KW-0639">Primosome</keyword>
<dbReference type="InterPro" id="IPR007692">
    <property type="entry name" value="DNA_helicase_DnaB"/>
</dbReference>
<evidence type="ECO:0000313" key="15">
    <source>
        <dbReference type="Proteomes" id="UP001597561"/>
    </source>
</evidence>
<dbReference type="PANTHER" id="PTHR30153:SF2">
    <property type="entry name" value="REPLICATIVE DNA HELICASE"/>
    <property type="match status" value="1"/>
</dbReference>
<dbReference type="Pfam" id="PF03796">
    <property type="entry name" value="DnaB_C"/>
    <property type="match status" value="1"/>
</dbReference>
<proteinExistence type="inferred from homology"/>
<evidence type="ECO:0000256" key="3">
    <source>
        <dbReference type="ARBA" id="ARBA00022705"/>
    </source>
</evidence>
<evidence type="ECO:0000256" key="5">
    <source>
        <dbReference type="ARBA" id="ARBA00022801"/>
    </source>
</evidence>
<dbReference type="NCBIfam" id="TIGR00665">
    <property type="entry name" value="DnaB"/>
    <property type="match status" value="1"/>
</dbReference>